<organism evidence="1 2">
    <name type="scientific">Acrodontium crateriforme</name>
    <dbReference type="NCBI Taxonomy" id="150365"/>
    <lineage>
        <taxon>Eukaryota</taxon>
        <taxon>Fungi</taxon>
        <taxon>Dikarya</taxon>
        <taxon>Ascomycota</taxon>
        <taxon>Pezizomycotina</taxon>
        <taxon>Dothideomycetes</taxon>
        <taxon>Dothideomycetidae</taxon>
        <taxon>Mycosphaerellales</taxon>
        <taxon>Teratosphaeriaceae</taxon>
        <taxon>Acrodontium</taxon>
    </lineage>
</organism>
<dbReference type="AlphaFoldDB" id="A0AAQ3R8S6"/>
<name>A0AAQ3R8S6_9PEZI</name>
<gene>
    <name evidence="1" type="ORF">R9X50_00271500</name>
</gene>
<dbReference type="EMBL" id="CP138582">
    <property type="protein sequence ID" value="WPG99895.1"/>
    <property type="molecule type" value="Genomic_DNA"/>
</dbReference>
<keyword evidence="2" id="KW-1185">Reference proteome</keyword>
<reference evidence="1 2" key="1">
    <citation type="submission" date="2023-11" db="EMBL/GenBank/DDBJ databases">
        <title>An acidophilic fungus is an integral part of prey digestion in a carnivorous sundew plant.</title>
        <authorList>
            <person name="Tsai I.J."/>
        </authorList>
    </citation>
    <scope>NUCLEOTIDE SEQUENCE [LARGE SCALE GENOMIC DNA]</scope>
    <source>
        <strain evidence="1">169a</strain>
    </source>
</reference>
<accession>A0AAQ3R8S6</accession>
<dbReference type="Proteomes" id="UP001303373">
    <property type="component" value="Chromosome 3"/>
</dbReference>
<evidence type="ECO:0000313" key="2">
    <source>
        <dbReference type="Proteomes" id="UP001303373"/>
    </source>
</evidence>
<proteinExistence type="predicted"/>
<protein>
    <submittedName>
        <fullName evidence="1">Uncharacterized protein</fullName>
    </submittedName>
</protein>
<evidence type="ECO:0000313" key="1">
    <source>
        <dbReference type="EMBL" id="WPG99895.1"/>
    </source>
</evidence>
<sequence>MFVRNIFAVAGVAIVAIAPLAFSRTMTRKPRPMPTTTITQCSSSTIEYPTVASGFNMHHVCGTQCTAEYPLCQCVQYSLYSWYCGPDPYDSDTATYYACCQDWGNGTYGCFCDGTPGV</sequence>